<dbReference type="GO" id="GO:0008168">
    <property type="term" value="F:methyltransferase activity"/>
    <property type="evidence" value="ECO:0007669"/>
    <property type="project" value="UniProtKB-KW"/>
</dbReference>
<reference evidence="1 2" key="2">
    <citation type="journal article" date="2013" name="PLoS ONE">
        <title>INDIGO - INtegrated Data Warehouse of MIcrobial GenOmes with Examples from the Red Sea Extremophiles.</title>
        <authorList>
            <person name="Alam I."/>
            <person name="Antunes A."/>
            <person name="Kamau A.A."/>
            <person name="Ba Alawi W."/>
            <person name="Kalkatawi M."/>
            <person name="Stingl U."/>
            <person name="Bajic V.B."/>
        </authorList>
    </citation>
    <scope>NUCLEOTIDE SEQUENCE [LARGE SCALE GENOMIC DNA]</scope>
    <source>
        <strain evidence="1 2">E1L3A</strain>
    </source>
</reference>
<sequence length="242" mass="27970">MWVRVRSSSLELGILPRHTVRQAESTRPFQNPDAGRRYAQRRYRGIFQRLVAWREQRLAARLLAHPYERCNGHIVDLPCGYGRFYPLLKQMNLKVSAMDQSQAMVDIYSGHERFGAVDHAERADVLQPLPVRAQPATRALCVRLFQHLHHSDLRVRALQTLAGEGRQIVMTYYDDGSLHYWTKRAAMWLKGKKVRVKMIPRAAFESEVEQAGLRILKRIKLFPGIHAQTWVLLAPSEPDVRA</sequence>
<keyword evidence="1" id="KW-0808">Transferase</keyword>
<dbReference type="EMBL" id="AFNV02000015">
    <property type="protein sequence ID" value="ERJ18789.1"/>
    <property type="molecule type" value="Genomic_DNA"/>
</dbReference>
<dbReference type="AlphaFoldDB" id="U2FRU1"/>
<gene>
    <name evidence="1" type="ORF">SSPSH_002282</name>
</gene>
<keyword evidence="2" id="KW-1185">Reference proteome</keyword>
<evidence type="ECO:0000313" key="2">
    <source>
        <dbReference type="Proteomes" id="UP000006242"/>
    </source>
</evidence>
<organism evidence="1 2">
    <name type="scientific">Salinisphaera shabanensis E1L3A</name>
    <dbReference type="NCBI Taxonomy" id="1033802"/>
    <lineage>
        <taxon>Bacteria</taxon>
        <taxon>Pseudomonadati</taxon>
        <taxon>Pseudomonadota</taxon>
        <taxon>Gammaproteobacteria</taxon>
        <taxon>Salinisphaerales</taxon>
        <taxon>Salinisphaeraceae</taxon>
        <taxon>Salinisphaera</taxon>
    </lineage>
</organism>
<keyword evidence="1" id="KW-0489">Methyltransferase</keyword>
<dbReference type="InterPro" id="IPR029063">
    <property type="entry name" value="SAM-dependent_MTases_sf"/>
</dbReference>
<comment type="caution">
    <text evidence="1">The sequence shown here is derived from an EMBL/GenBank/DDBJ whole genome shotgun (WGS) entry which is preliminary data.</text>
</comment>
<accession>U2FRU1</accession>
<evidence type="ECO:0000313" key="1">
    <source>
        <dbReference type="EMBL" id="ERJ18789.1"/>
    </source>
</evidence>
<dbReference type="eggNOG" id="COG2226">
    <property type="taxonomic scope" value="Bacteria"/>
</dbReference>
<dbReference type="Gene3D" id="3.40.50.150">
    <property type="entry name" value="Vaccinia Virus protein VP39"/>
    <property type="match status" value="1"/>
</dbReference>
<reference evidence="1 2" key="1">
    <citation type="journal article" date="2011" name="J. Bacteriol.">
        <title>Genome sequence of Salinisphaera shabanensis, a gammaproteobacterium from the harsh, variable environment of the brine-seawater interface of the Shaban Deep in the Red Sea.</title>
        <authorList>
            <person name="Antunes A."/>
            <person name="Alam I."/>
            <person name="Bajic V.B."/>
            <person name="Stingl U."/>
        </authorList>
    </citation>
    <scope>NUCLEOTIDE SEQUENCE [LARGE SCALE GENOMIC DNA]</scope>
    <source>
        <strain evidence="1 2">E1L3A</strain>
    </source>
</reference>
<dbReference type="GO" id="GO:0032259">
    <property type="term" value="P:methylation"/>
    <property type="evidence" value="ECO:0007669"/>
    <property type="project" value="UniProtKB-KW"/>
</dbReference>
<dbReference type="STRING" id="1033802.SSPSH_002282"/>
<name>U2FRU1_9GAMM</name>
<dbReference type="SUPFAM" id="SSF53335">
    <property type="entry name" value="S-adenosyl-L-methionine-dependent methyltransferases"/>
    <property type="match status" value="1"/>
</dbReference>
<protein>
    <submittedName>
        <fullName evidence="1">Methyltransferase domain protein</fullName>
    </submittedName>
</protein>
<dbReference type="Pfam" id="PF13489">
    <property type="entry name" value="Methyltransf_23"/>
    <property type="match status" value="1"/>
</dbReference>
<proteinExistence type="predicted"/>
<dbReference type="Proteomes" id="UP000006242">
    <property type="component" value="Unassembled WGS sequence"/>
</dbReference>